<sequence length="278" mass="32081">MEQIICIVWASSAPNAKWLDKARLPSHRLSSTGHTYTYLHKQYEGIRAGQEEDRFLHVLMFNSMQLTLHPKNIDQKDLIISKLSTYQEDLDKYIFEMLTRISLKVNVQCLTYVQMDSCERHIIELDAEQIGVKKLQVLRDEELSHAEKVGMYECLYLSQLSVQRLNCVVTHRMLLKHFSQQTHHIAQHSQTASQVNQSVSQSCARNQNALNTGHNKQLLIKAIALVYCAFVLVTTQQFHFIGQYICDFENFMQCIALLVYSDSVFDKSSCMLCIPTQT</sequence>
<name>A0A1B0AVP0_9MUSC</name>
<proteinExistence type="predicted"/>
<protein>
    <submittedName>
        <fullName evidence="1">Uncharacterized protein</fullName>
    </submittedName>
</protein>
<keyword evidence="2" id="KW-1185">Reference proteome</keyword>
<dbReference type="EMBL" id="JXJN01004341">
    <property type="status" value="NOT_ANNOTATED_CDS"/>
    <property type="molecule type" value="Genomic_DNA"/>
</dbReference>
<dbReference type="VEuPathDB" id="VectorBase:GPPI010182"/>
<accession>A0A1B0AVP0</accession>
<evidence type="ECO:0000313" key="1">
    <source>
        <dbReference type="EnsemblMetazoa" id="GPPI010182-PA"/>
    </source>
</evidence>
<evidence type="ECO:0000313" key="2">
    <source>
        <dbReference type="Proteomes" id="UP000092460"/>
    </source>
</evidence>
<dbReference type="Proteomes" id="UP000092460">
    <property type="component" value="Unassembled WGS sequence"/>
</dbReference>
<organism evidence="1 2">
    <name type="scientific">Glossina palpalis gambiensis</name>
    <dbReference type="NCBI Taxonomy" id="67801"/>
    <lineage>
        <taxon>Eukaryota</taxon>
        <taxon>Metazoa</taxon>
        <taxon>Ecdysozoa</taxon>
        <taxon>Arthropoda</taxon>
        <taxon>Hexapoda</taxon>
        <taxon>Insecta</taxon>
        <taxon>Pterygota</taxon>
        <taxon>Neoptera</taxon>
        <taxon>Endopterygota</taxon>
        <taxon>Diptera</taxon>
        <taxon>Brachycera</taxon>
        <taxon>Muscomorpha</taxon>
        <taxon>Hippoboscoidea</taxon>
        <taxon>Glossinidae</taxon>
        <taxon>Glossina</taxon>
    </lineage>
</organism>
<dbReference type="EMBL" id="JXJN01004342">
    <property type="status" value="NOT_ANNOTATED_CDS"/>
    <property type="molecule type" value="Genomic_DNA"/>
</dbReference>
<dbReference type="EnsemblMetazoa" id="GPPI010182-RA">
    <property type="protein sequence ID" value="GPPI010182-PA"/>
    <property type="gene ID" value="GPPI010182"/>
</dbReference>
<dbReference type="AlphaFoldDB" id="A0A1B0AVP0"/>
<reference evidence="2" key="1">
    <citation type="submission" date="2015-01" db="EMBL/GenBank/DDBJ databases">
        <authorList>
            <person name="Aksoy S."/>
            <person name="Warren W."/>
            <person name="Wilson R.K."/>
        </authorList>
    </citation>
    <scope>NUCLEOTIDE SEQUENCE [LARGE SCALE GENOMIC DNA]</scope>
    <source>
        <strain evidence="2">IAEA</strain>
    </source>
</reference>
<reference evidence="1" key="2">
    <citation type="submission" date="2020-05" db="UniProtKB">
        <authorList>
            <consortium name="EnsemblMetazoa"/>
        </authorList>
    </citation>
    <scope>IDENTIFICATION</scope>
    <source>
        <strain evidence="1">IAEA</strain>
    </source>
</reference>